<dbReference type="WBParaSite" id="BTMF_0000221001-mRNA-1">
    <property type="protein sequence ID" value="BTMF_0000221001-mRNA-1"/>
    <property type="gene ID" value="BTMF_0000221001"/>
</dbReference>
<dbReference type="Proteomes" id="UP000280834">
    <property type="component" value="Unassembled WGS sequence"/>
</dbReference>
<dbReference type="EMBL" id="UZAG01001125">
    <property type="protein sequence ID" value="VDO10461.1"/>
    <property type="molecule type" value="Genomic_DNA"/>
</dbReference>
<organism evidence="3">
    <name type="scientific">Brugia timori</name>
    <dbReference type="NCBI Taxonomy" id="42155"/>
    <lineage>
        <taxon>Eukaryota</taxon>
        <taxon>Metazoa</taxon>
        <taxon>Ecdysozoa</taxon>
        <taxon>Nematoda</taxon>
        <taxon>Chromadorea</taxon>
        <taxon>Rhabditida</taxon>
        <taxon>Spirurina</taxon>
        <taxon>Spiruromorpha</taxon>
        <taxon>Filarioidea</taxon>
        <taxon>Onchocercidae</taxon>
        <taxon>Brugia</taxon>
    </lineage>
</organism>
<evidence type="ECO:0000313" key="3">
    <source>
        <dbReference type="WBParaSite" id="BTMF_0000221001-mRNA-1"/>
    </source>
</evidence>
<proteinExistence type="predicted"/>
<gene>
    <name evidence="1" type="ORF">BTMF_LOCUS1538</name>
</gene>
<reference evidence="1 2" key="2">
    <citation type="submission" date="2018-11" db="EMBL/GenBank/DDBJ databases">
        <authorList>
            <consortium name="Pathogen Informatics"/>
        </authorList>
    </citation>
    <scope>NUCLEOTIDE SEQUENCE [LARGE SCALE GENOMIC DNA]</scope>
</reference>
<evidence type="ECO:0000313" key="2">
    <source>
        <dbReference type="Proteomes" id="UP000280834"/>
    </source>
</evidence>
<protein>
    <submittedName>
        <fullName evidence="1 3">Uncharacterized protein</fullName>
    </submittedName>
</protein>
<accession>A0A0R3Q7A6</accession>
<reference evidence="3" key="1">
    <citation type="submission" date="2017-02" db="UniProtKB">
        <authorList>
            <consortium name="WormBaseParasite"/>
        </authorList>
    </citation>
    <scope>IDENTIFICATION</scope>
</reference>
<sequence>MNGWRRRSLLPSCLKRIRFYRCMNSYNFSTSMYCNVFGSFNL</sequence>
<keyword evidence="2" id="KW-1185">Reference proteome</keyword>
<name>A0A0R3Q7A6_9BILA</name>
<dbReference type="AlphaFoldDB" id="A0A0R3Q7A6"/>
<evidence type="ECO:0000313" key="1">
    <source>
        <dbReference type="EMBL" id="VDO10461.1"/>
    </source>
</evidence>